<evidence type="ECO:0000313" key="2">
    <source>
        <dbReference type="EMBL" id="KIY48294.1"/>
    </source>
</evidence>
<sequence length="202" mass="22642">QVQTFYSQVSGLATEADRLRRRAIADMFPPAQFIDGSFQPRYIAFLDSAAVSRTLIALKWAGCTHRSVTYSVIFLPRPPLCMPLHVPSCAQSGYWFAPNLPLPDETPFELIVEGAPSQWTYLGRYTTAPLTGHEMRLSEWMLLDERTKAAHCARIQPHSYAAQLEVKRRYDTGEWGVPCFNLHCVGFDHDLLAALQAAATAI</sequence>
<feature type="domain" description="DUF6697" evidence="1">
    <location>
        <begin position="74"/>
        <end position="197"/>
    </location>
</feature>
<dbReference type="EMBL" id="KN881851">
    <property type="protein sequence ID" value="KIY48294.1"/>
    <property type="molecule type" value="Genomic_DNA"/>
</dbReference>
<name>A0A0D7AD32_9AGAR</name>
<gene>
    <name evidence="2" type="ORF">FISHEDRAFT_11865</name>
</gene>
<dbReference type="AlphaFoldDB" id="A0A0D7AD32"/>
<feature type="non-terminal residue" evidence="2">
    <location>
        <position position="202"/>
    </location>
</feature>
<protein>
    <recommendedName>
        <fullName evidence="1">DUF6697 domain-containing protein</fullName>
    </recommendedName>
</protein>
<dbReference type="Proteomes" id="UP000054144">
    <property type="component" value="Unassembled WGS sequence"/>
</dbReference>
<feature type="non-terminal residue" evidence="2">
    <location>
        <position position="1"/>
    </location>
</feature>
<dbReference type="Pfam" id="PF20411">
    <property type="entry name" value="DUF6697"/>
    <property type="match status" value="1"/>
</dbReference>
<dbReference type="OrthoDB" id="3214033at2759"/>
<evidence type="ECO:0000259" key="1">
    <source>
        <dbReference type="Pfam" id="PF20411"/>
    </source>
</evidence>
<keyword evidence="3" id="KW-1185">Reference proteome</keyword>
<dbReference type="InterPro" id="IPR046520">
    <property type="entry name" value="DUF6697"/>
</dbReference>
<evidence type="ECO:0000313" key="3">
    <source>
        <dbReference type="Proteomes" id="UP000054144"/>
    </source>
</evidence>
<proteinExistence type="predicted"/>
<organism evidence="2 3">
    <name type="scientific">Fistulina hepatica ATCC 64428</name>
    <dbReference type="NCBI Taxonomy" id="1128425"/>
    <lineage>
        <taxon>Eukaryota</taxon>
        <taxon>Fungi</taxon>
        <taxon>Dikarya</taxon>
        <taxon>Basidiomycota</taxon>
        <taxon>Agaricomycotina</taxon>
        <taxon>Agaricomycetes</taxon>
        <taxon>Agaricomycetidae</taxon>
        <taxon>Agaricales</taxon>
        <taxon>Fistulinaceae</taxon>
        <taxon>Fistulina</taxon>
    </lineage>
</organism>
<reference evidence="2 3" key="1">
    <citation type="journal article" date="2015" name="Fungal Genet. Biol.">
        <title>Evolution of novel wood decay mechanisms in Agaricales revealed by the genome sequences of Fistulina hepatica and Cylindrobasidium torrendii.</title>
        <authorList>
            <person name="Floudas D."/>
            <person name="Held B.W."/>
            <person name="Riley R."/>
            <person name="Nagy L.G."/>
            <person name="Koehler G."/>
            <person name="Ransdell A.S."/>
            <person name="Younus H."/>
            <person name="Chow J."/>
            <person name="Chiniquy J."/>
            <person name="Lipzen A."/>
            <person name="Tritt A."/>
            <person name="Sun H."/>
            <person name="Haridas S."/>
            <person name="LaButti K."/>
            <person name="Ohm R.A."/>
            <person name="Kues U."/>
            <person name="Blanchette R.A."/>
            <person name="Grigoriev I.V."/>
            <person name="Minto R.E."/>
            <person name="Hibbett D.S."/>
        </authorList>
    </citation>
    <scope>NUCLEOTIDE SEQUENCE [LARGE SCALE GENOMIC DNA]</scope>
    <source>
        <strain evidence="2 3">ATCC 64428</strain>
    </source>
</reference>
<accession>A0A0D7AD32</accession>